<evidence type="ECO:0000256" key="6">
    <source>
        <dbReference type="ARBA" id="ARBA00023295"/>
    </source>
</evidence>
<keyword evidence="11" id="KW-1185">Reference proteome</keyword>
<dbReference type="EMBL" id="JABCRI010000007">
    <property type="protein sequence ID" value="KAF8403803.1"/>
    <property type="molecule type" value="Genomic_DNA"/>
</dbReference>
<dbReference type="GO" id="GO:0071555">
    <property type="term" value="P:cell wall organization"/>
    <property type="evidence" value="ECO:0007669"/>
    <property type="project" value="UniProtKB-KW"/>
</dbReference>
<reference evidence="10 11" key="1">
    <citation type="submission" date="2020-04" db="EMBL/GenBank/DDBJ databases">
        <title>Plant Genome Project.</title>
        <authorList>
            <person name="Zhang R.-G."/>
        </authorList>
    </citation>
    <scope>NUCLEOTIDE SEQUENCE [LARGE SCALE GENOMIC DNA]</scope>
    <source>
        <strain evidence="10">YNK0</strain>
        <tissue evidence="10">Leaf</tissue>
    </source>
</reference>
<evidence type="ECO:0000256" key="3">
    <source>
        <dbReference type="ARBA" id="ARBA00022512"/>
    </source>
</evidence>
<dbReference type="InterPro" id="IPR011050">
    <property type="entry name" value="Pectin_lyase_fold/virulence"/>
</dbReference>
<dbReference type="PROSITE" id="PS00502">
    <property type="entry name" value="POLYGALACTURONASE"/>
    <property type="match status" value="1"/>
</dbReference>
<feature type="active site" evidence="8">
    <location>
        <position position="286"/>
    </location>
</feature>
<dbReference type="Proteomes" id="UP000655225">
    <property type="component" value="Unassembled WGS sequence"/>
</dbReference>
<comment type="subcellular location">
    <subcellularLocation>
        <location evidence="1">Secreted</location>
        <location evidence="1">Cell wall</location>
    </subcellularLocation>
</comment>
<organism evidence="10 11">
    <name type="scientific">Tetracentron sinense</name>
    <name type="common">Spur-leaf</name>
    <dbReference type="NCBI Taxonomy" id="13715"/>
    <lineage>
        <taxon>Eukaryota</taxon>
        <taxon>Viridiplantae</taxon>
        <taxon>Streptophyta</taxon>
        <taxon>Embryophyta</taxon>
        <taxon>Tracheophyta</taxon>
        <taxon>Spermatophyta</taxon>
        <taxon>Magnoliopsida</taxon>
        <taxon>Trochodendrales</taxon>
        <taxon>Trochodendraceae</taxon>
        <taxon>Tetracentron</taxon>
    </lineage>
</organism>
<dbReference type="SUPFAM" id="SSF51126">
    <property type="entry name" value="Pectin lyase-like"/>
    <property type="match status" value="1"/>
</dbReference>
<dbReference type="GO" id="GO:0005975">
    <property type="term" value="P:carbohydrate metabolic process"/>
    <property type="evidence" value="ECO:0007669"/>
    <property type="project" value="InterPro"/>
</dbReference>
<comment type="caution">
    <text evidence="10">The sequence shown here is derived from an EMBL/GenBank/DDBJ whole genome shotgun (WGS) entry which is preliminary data.</text>
</comment>
<gene>
    <name evidence="10" type="ORF">HHK36_011909</name>
</gene>
<dbReference type="Gene3D" id="2.160.20.10">
    <property type="entry name" value="Single-stranded right-handed beta-helix, Pectin lyase-like"/>
    <property type="match status" value="1"/>
</dbReference>
<evidence type="ECO:0000256" key="7">
    <source>
        <dbReference type="ARBA" id="ARBA00023316"/>
    </source>
</evidence>
<evidence type="ECO:0000256" key="5">
    <source>
        <dbReference type="ARBA" id="ARBA00022801"/>
    </source>
</evidence>
<keyword evidence="3" id="KW-0134">Cell wall</keyword>
<dbReference type="PANTHER" id="PTHR31375">
    <property type="match status" value="1"/>
</dbReference>
<accession>A0A835DGR1</accession>
<sequence length="419" mass="45855">MSLQEDPLSSYLDHEVSGYDTQAYPSYFDTNDRFEPKFTSLIEYEHEIISLKRFDDVGCSAISDIEVVNVDDFGAKGDGTEDDTEAFEKAWEKACSSTSATTLVVPSYKNYLLKPVRFSGPCESDLTIKIYGTIEASDDRSDYELDFQHWLVFENIENFLVEGGGTINGNGDIWWENSCKINKSLPCTHAPTAITFNKCKNLRVANLKIKDAQQIHLSFQKCVDVQASNLMVTAPEKSPNTDGIHVTKTQNIQIESCVIGTGDDCISIVSGSENVQVIDITCGPGHGISIGSLGSGNSEAHVSNVMVNRAVLSGTTNGVRIKTWQGSAVQVRDVVYKNIIGTSASEVAIKFNCSKSFPCLGIALDDIDLVSEGEGTSKASCENVEWSEVGKVIVEYDAETIYSLYLSDINVLLKQLDSF</sequence>
<evidence type="ECO:0000256" key="1">
    <source>
        <dbReference type="ARBA" id="ARBA00004191"/>
    </source>
</evidence>
<keyword evidence="4" id="KW-0964">Secreted</keyword>
<keyword evidence="7" id="KW-0961">Cell wall biogenesis/degradation</keyword>
<dbReference type="GO" id="GO:0004650">
    <property type="term" value="F:polygalacturonase activity"/>
    <property type="evidence" value="ECO:0007669"/>
    <property type="project" value="InterPro"/>
</dbReference>
<protein>
    <recommendedName>
        <fullName evidence="12">Polygalacturonase</fullName>
    </recommendedName>
</protein>
<name>A0A835DGR1_TETSI</name>
<keyword evidence="6 9" id="KW-0326">Glycosidase</keyword>
<evidence type="ECO:0000256" key="4">
    <source>
        <dbReference type="ARBA" id="ARBA00022525"/>
    </source>
</evidence>
<proteinExistence type="inferred from homology"/>
<dbReference type="OrthoDB" id="187139at2759"/>
<dbReference type="InterPro" id="IPR000743">
    <property type="entry name" value="Glyco_hydro_28"/>
</dbReference>
<evidence type="ECO:0000256" key="9">
    <source>
        <dbReference type="RuleBase" id="RU361169"/>
    </source>
</evidence>
<evidence type="ECO:0008006" key="12">
    <source>
        <dbReference type="Google" id="ProtNLM"/>
    </source>
</evidence>
<evidence type="ECO:0000256" key="2">
    <source>
        <dbReference type="ARBA" id="ARBA00008834"/>
    </source>
</evidence>
<comment type="similarity">
    <text evidence="2 9">Belongs to the glycosyl hydrolase 28 family.</text>
</comment>
<evidence type="ECO:0000313" key="10">
    <source>
        <dbReference type="EMBL" id="KAF8403803.1"/>
    </source>
</evidence>
<dbReference type="OMA" id="PRHKIYY"/>
<dbReference type="InterPro" id="IPR012334">
    <property type="entry name" value="Pectin_lyas_fold"/>
</dbReference>
<keyword evidence="5 9" id="KW-0378">Hydrolase</keyword>
<evidence type="ECO:0000313" key="11">
    <source>
        <dbReference type="Proteomes" id="UP000655225"/>
    </source>
</evidence>
<dbReference type="Pfam" id="PF00295">
    <property type="entry name" value="Glyco_hydro_28"/>
    <property type="match status" value="1"/>
</dbReference>
<evidence type="ECO:0000256" key="8">
    <source>
        <dbReference type="PROSITE-ProRule" id="PRU10052"/>
    </source>
</evidence>
<dbReference type="AlphaFoldDB" id="A0A835DGR1"/>